<dbReference type="PROSITE" id="PS51257">
    <property type="entry name" value="PROKAR_LIPOPROTEIN"/>
    <property type="match status" value="1"/>
</dbReference>
<dbReference type="Proteomes" id="UP000322699">
    <property type="component" value="Unassembled WGS sequence"/>
</dbReference>
<feature type="transmembrane region" description="Helical" evidence="1">
    <location>
        <begin position="6"/>
        <end position="33"/>
    </location>
</feature>
<dbReference type="EMBL" id="VRLW01000001">
    <property type="protein sequence ID" value="KAA1257681.1"/>
    <property type="molecule type" value="Genomic_DNA"/>
</dbReference>
<keyword evidence="3" id="KW-1185">Reference proteome</keyword>
<dbReference type="Pfam" id="PF13211">
    <property type="entry name" value="DUF4019"/>
    <property type="match status" value="1"/>
</dbReference>
<organism evidence="2 3">
    <name type="scientific">Rubripirellula obstinata</name>
    <dbReference type="NCBI Taxonomy" id="406547"/>
    <lineage>
        <taxon>Bacteria</taxon>
        <taxon>Pseudomonadati</taxon>
        <taxon>Planctomycetota</taxon>
        <taxon>Planctomycetia</taxon>
        <taxon>Pirellulales</taxon>
        <taxon>Pirellulaceae</taxon>
        <taxon>Rubripirellula</taxon>
    </lineage>
</organism>
<reference evidence="2 3" key="1">
    <citation type="submission" date="2019-08" db="EMBL/GenBank/DDBJ databases">
        <title>Deep-cultivation of Planctomycetes and their phenomic and genomic characterization uncovers novel biology.</title>
        <authorList>
            <person name="Wiegand S."/>
            <person name="Jogler M."/>
            <person name="Boedeker C."/>
            <person name="Pinto D."/>
            <person name="Vollmers J."/>
            <person name="Rivas-Marin E."/>
            <person name="Kohn T."/>
            <person name="Peeters S.H."/>
            <person name="Heuer A."/>
            <person name="Rast P."/>
            <person name="Oberbeckmann S."/>
            <person name="Bunk B."/>
            <person name="Jeske O."/>
            <person name="Meyerdierks A."/>
            <person name="Storesund J.E."/>
            <person name="Kallscheuer N."/>
            <person name="Luecker S."/>
            <person name="Lage O.M."/>
            <person name="Pohl T."/>
            <person name="Merkel B.J."/>
            <person name="Hornburger P."/>
            <person name="Mueller R.-W."/>
            <person name="Bruemmer F."/>
            <person name="Labrenz M."/>
            <person name="Spormann A.M."/>
            <person name="Op Den Camp H."/>
            <person name="Overmann J."/>
            <person name="Amann R."/>
            <person name="Jetten M.S.M."/>
            <person name="Mascher T."/>
            <person name="Medema M.H."/>
            <person name="Devos D.P."/>
            <person name="Kaster A.-K."/>
            <person name="Ovreas L."/>
            <person name="Rohde M."/>
            <person name="Galperin M.Y."/>
            <person name="Jogler C."/>
        </authorList>
    </citation>
    <scope>NUCLEOTIDE SEQUENCE [LARGE SCALE GENOMIC DNA]</scope>
    <source>
        <strain evidence="2 3">LF1</strain>
    </source>
</reference>
<accession>A0A5B1CBR9</accession>
<evidence type="ECO:0000256" key="1">
    <source>
        <dbReference type="SAM" id="Phobius"/>
    </source>
</evidence>
<proteinExistence type="predicted"/>
<name>A0A5B1CBR9_9BACT</name>
<comment type="caution">
    <text evidence="2">The sequence shown here is derived from an EMBL/GenBank/DDBJ whole genome shotgun (WGS) entry which is preliminary data.</text>
</comment>
<dbReference type="OrthoDB" id="5953619at2"/>
<keyword evidence="1" id="KW-0812">Transmembrane</keyword>
<evidence type="ECO:0000313" key="2">
    <source>
        <dbReference type="EMBL" id="KAA1257681.1"/>
    </source>
</evidence>
<protein>
    <recommendedName>
        <fullName evidence="4">Lumazine-binding domain protein</fullName>
    </recommendedName>
</protein>
<sequence length="160" mass="17454">MTTGKIVLIVFSTLACLALVVTLVCAGFLYVGYSTTESDVSPKIEQMFSAIDQGSFADTYQPLTSQELKDTASKEQYAALGELIATRLGKLQSKSLESFAIKQLLSGSQIDVSYNAVFEKGKGTITAKLKKQSGEWRFVSFRVNSPAFLKDDVKEDASQE</sequence>
<dbReference type="RefSeq" id="WP_068267304.1">
    <property type="nucleotide sequence ID" value="NZ_LWSK01000183.1"/>
</dbReference>
<dbReference type="InterPro" id="IPR025091">
    <property type="entry name" value="DUF4019"/>
</dbReference>
<evidence type="ECO:0008006" key="4">
    <source>
        <dbReference type="Google" id="ProtNLM"/>
    </source>
</evidence>
<evidence type="ECO:0000313" key="3">
    <source>
        <dbReference type="Proteomes" id="UP000322699"/>
    </source>
</evidence>
<keyword evidence="1" id="KW-0472">Membrane</keyword>
<dbReference type="AlphaFoldDB" id="A0A5B1CBR9"/>
<keyword evidence="1" id="KW-1133">Transmembrane helix</keyword>
<gene>
    <name evidence="2" type="ORF">LF1_01690</name>
</gene>